<evidence type="ECO:0000313" key="3">
    <source>
        <dbReference type="Proteomes" id="UP000269669"/>
    </source>
</evidence>
<comment type="caution">
    <text evidence="2">The sequence shown here is derived from an EMBL/GenBank/DDBJ whole genome shotgun (WGS) entry which is preliminary data.</text>
</comment>
<evidence type="ECO:0000313" key="2">
    <source>
        <dbReference type="EMBL" id="RSL16111.1"/>
    </source>
</evidence>
<evidence type="ECO:0000256" key="1">
    <source>
        <dbReference type="SAM" id="MobiDB-lite"/>
    </source>
</evidence>
<feature type="region of interest" description="Disordered" evidence="1">
    <location>
        <begin position="48"/>
        <end position="96"/>
    </location>
</feature>
<reference evidence="2 3" key="1">
    <citation type="submission" date="2018-12" db="EMBL/GenBank/DDBJ databases">
        <title>Sequencing of bacterial isolates from soil warming experiment in Harvard Forest, Massachusetts, USA.</title>
        <authorList>
            <person name="Deangelis K."/>
        </authorList>
    </citation>
    <scope>NUCLEOTIDE SEQUENCE [LARGE SCALE GENOMIC DNA]</scope>
    <source>
        <strain evidence="2 3">EB153</strain>
    </source>
</reference>
<sequence>MSSPQPNSQPKTQSKSLTRRLVKLASLGIAGLLAGLLAGCTATPAPFNTASYTHSTNLPITQPKSLESTRVPEIKRPPVPHHMQSWPSRIGQNPPVVATDIETGHTLAVYTFTGTDQSAKLIGQ</sequence>
<accession>A0A428MGI3</accession>
<feature type="compositionally biased region" description="Polar residues" evidence="1">
    <location>
        <begin position="48"/>
        <end position="68"/>
    </location>
</feature>
<name>A0A428MGI3_9BACT</name>
<dbReference type="AlphaFoldDB" id="A0A428MGI3"/>
<dbReference type="Proteomes" id="UP000269669">
    <property type="component" value="Unassembled WGS sequence"/>
</dbReference>
<proteinExistence type="predicted"/>
<gene>
    <name evidence="2" type="ORF">EDE15_1620</name>
</gene>
<protein>
    <submittedName>
        <fullName evidence="2">Uncharacterized protein</fullName>
    </submittedName>
</protein>
<organism evidence="2 3">
    <name type="scientific">Edaphobacter aggregans</name>
    <dbReference type="NCBI Taxonomy" id="570835"/>
    <lineage>
        <taxon>Bacteria</taxon>
        <taxon>Pseudomonadati</taxon>
        <taxon>Acidobacteriota</taxon>
        <taxon>Terriglobia</taxon>
        <taxon>Terriglobales</taxon>
        <taxon>Acidobacteriaceae</taxon>
        <taxon>Edaphobacter</taxon>
    </lineage>
</organism>
<keyword evidence="3" id="KW-1185">Reference proteome</keyword>
<dbReference type="RefSeq" id="WP_125484768.1">
    <property type="nucleotide sequence ID" value="NZ_RSDW01000001.1"/>
</dbReference>
<dbReference type="EMBL" id="RSDW01000001">
    <property type="protein sequence ID" value="RSL16111.1"/>
    <property type="molecule type" value="Genomic_DNA"/>
</dbReference>